<dbReference type="FunFam" id="3.40.50.40:FF:000001">
    <property type="entry name" value="L-asparaginase 1"/>
    <property type="match status" value="1"/>
</dbReference>
<dbReference type="Proteomes" id="UP000649617">
    <property type="component" value="Unassembled WGS sequence"/>
</dbReference>
<dbReference type="InterPro" id="IPR040919">
    <property type="entry name" value="Asparaginase_C"/>
</dbReference>
<dbReference type="Pfam" id="PF00710">
    <property type="entry name" value="Asparaginase"/>
    <property type="match status" value="1"/>
</dbReference>
<dbReference type="PANTHER" id="PTHR11707">
    <property type="entry name" value="L-ASPARAGINASE"/>
    <property type="match status" value="1"/>
</dbReference>
<name>A0A812IVN5_SYMPI</name>
<proteinExistence type="predicted"/>
<dbReference type="PROSITE" id="PS51732">
    <property type="entry name" value="ASN_GLN_ASE_3"/>
    <property type="match status" value="1"/>
</dbReference>
<evidence type="ECO:0000259" key="4">
    <source>
        <dbReference type="Pfam" id="PF17763"/>
    </source>
</evidence>
<gene>
    <name evidence="5" type="primary">ansA</name>
    <name evidence="5" type="ORF">SPIL2461_LOCUS1111</name>
</gene>
<evidence type="ECO:0000256" key="1">
    <source>
        <dbReference type="ARBA" id="ARBA00012920"/>
    </source>
</evidence>
<dbReference type="InterPro" id="IPR006034">
    <property type="entry name" value="Asparaginase/glutaminase-like"/>
</dbReference>
<dbReference type="PIRSF" id="PIRSF001220">
    <property type="entry name" value="L-ASNase_gatD"/>
    <property type="match status" value="1"/>
</dbReference>
<dbReference type="Gene3D" id="3.40.50.40">
    <property type="match status" value="1"/>
</dbReference>
<accession>A0A812IVN5</accession>
<dbReference type="InterPro" id="IPR041725">
    <property type="entry name" value="L-asparaginase_I"/>
</dbReference>
<dbReference type="SUPFAM" id="SSF53774">
    <property type="entry name" value="Glutaminase/Asparaginase"/>
    <property type="match status" value="1"/>
</dbReference>
<dbReference type="InterPro" id="IPR036152">
    <property type="entry name" value="Asp/glu_Ase-like_sf"/>
</dbReference>
<reference evidence="5" key="1">
    <citation type="submission" date="2021-02" db="EMBL/GenBank/DDBJ databases">
        <authorList>
            <person name="Dougan E. K."/>
            <person name="Rhodes N."/>
            <person name="Thang M."/>
            <person name="Chan C."/>
        </authorList>
    </citation>
    <scope>NUCLEOTIDE SEQUENCE</scope>
</reference>
<dbReference type="GO" id="GO:0009066">
    <property type="term" value="P:aspartate family amino acid metabolic process"/>
    <property type="evidence" value="ECO:0007669"/>
    <property type="project" value="UniProtKB-ARBA"/>
</dbReference>
<feature type="domain" description="Asparaginase/glutaminase C-terminal" evidence="4">
    <location>
        <begin position="150"/>
        <end position="261"/>
    </location>
</feature>
<dbReference type="AlphaFoldDB" id="A0A812IVN5"/>
<organism evidence="5 6">
    <name type="scientific">Symbiodinium pilosum</name>
    <name type="common">Dinoflagellate</name>
    <dbReference type="NCBI Taxonomy" id="2952"/>
    <lineage>
        <taxon>Eukaryota</taxon>
        <taxon>Sar</taxon>
        <taxon>Alveolata</taxon>
        <taxon>Dinophyceae</taxon>
        <taxon>Suessiales</taxon>
        <taxon>Symbiodiniaceae</taxon>
        <taxon>Symbiodinium</taxon>
    </lineage>
</organism>
<keyword evidence="6" id="KW-1185">Reference proteome</keyword>
<protein>
    <recommendedName>
        <fullName evidence="1">asparaginase</fullName>
        <ecNumber evidence="1">3.5.1.1</ecNumber>
    </recommendedName>
</protein>
<dbReference type="PRINTS" id="PR00139">
    <property type="entry name" value="ASNGLNASE"/>
</dbReference>
<dbReference type="Pfam" id="PF17763">
    <property type="entry name" value="Asparaginase_C"/>
    <property type="match status" value="1"/>
</dbReference>
<keyword evidence="2" id="KW-0378">Hydrolase</keyword>
<dbReference type="Gene3D" id="3.40.50.1170">
    <property type="entry name" value="L-asparaginase, N-terminal domain"/>
    <property type="match status" value="1"/>
</dbReference>
<dbReference type="EC" id="3.5.1.1" evidence="1"/>
<dbReference type="EMBL" id="CAJNIZ010001059">
    <property type="protein sequence ID" value="CAE7181889.1"/>
    <property type="molecule type" value="Genomic_DNA"/>
</dbReference>
<dbReference type="PIRSF" id="PIRSF500176">
    <property type="entry name" value="L_ASNase"/>
    <property type="match status" value="1"/>
</dbReference>
<comment type="caution">
    <text evidence="5">The sequence shown here is derived from an EMBL/GenBank/DDBJ whole genome shotgun (WGS) entry which is preliminary data.</text>
</comment>
<evidence type="ECO:0000259" key="3">
    <source>
        <dbReference type="Pfam" id="PF00710"/>
    </source>
</evidence>
<feature type="domain" description="L-asparaginase N-terminal" evidence="3">
    <location>
        <begin position="1"/>
        <end position="131"/>
    </location>
</feature>
<evidence type="ECO:0000313" key="5">
    <source>
        <dbReference type="EMBL" id="CAE7181889.1"/>
    </source>
</evidence>
<dbReference type="InterPro" id="IPR027473">
    <property type="entry name" value="L-asparaginase_C"/>
</dbReference>
<dbReference type="PANTHER" id="PTHR11707:SF28">
    <property type="entry name" value="60 KDA LYSOPHOSPHOLIPASE"/>
    <property type="match status" value="1"/>
</dbReference>
<dbReference type="InterPro" id="IPR027474">
    <property type="entry name" value="L-asparaginase_N"/>
</dbReference>
<dbReference type="OrthoDB" id="427002at2759"/>
<dbReference type="SMART" id="SM00870">
    <property type="entry name" value="Asparaginase"/>
    <property type="match status" value="1"/>
</dbReference>
<sequence>MGPLDWTKIAGSIERNYLKYDGFVVIMGTDTMAYAASALSFMLENLAKPVVFTGSMIPLAEPYNDARRNLILSMQFAAARQSFPEVMIFFNDRLLRANRATKYSADGLDAFGSPNFPPLATVGTSVRARTDLVAAHPRGYLKVHPVTDAHVLVIRLVPGFDAGVLSMIVEAKQSLRALVLETYGTGNAPVLTAVAEARKRDLLVIVCSQCPQGCVDMNQYAAGAELAKLGVVSAGDMTTEATVTKLVYLLSYYNTDEVARKMGDDLRGETTRLDSASAPWKRTSLMRLTSDKSQDLRFQLQRLIHKPWEVFQ</sequence>
<dbReference type="InterPro" id="IPR037152">
    <property type="entry name" value="L-asparaginase_N_sf"/>
</dbReference>
<evidence type="ECO:0000256" key="2">
    <source>
        <dbReference type="ARBA" id="ARBA00022801"/>
    </source>
</evidence>
<dbReference type="GO" id="GO:0004067">
    <property type="term" value="F:asparaginase activity"/>
    <property type="evidence" value="ECO:0007669"/>
    <property type="project" value="UniProtKB-UniRule"/>
</dbReference>
<evidence type="ECO:0000313" key="6">
    <source>
        <dbReference type="Proteomes" id="UP000649617"/>
    </source>
</evidence>
<dbReference type="CDD" id="cd08963">
    <property type="entry name" value="L-asparaginase_I"/>
    <property type="match status" value="1"/>
</dbReference>